<dbReference type="NCBIfam" id="TIGR00536">
    <property type="entry name" value="hemK_fam"/>
    <property type="match status" value="1"/>
</dbReference>
<sequence>MKLSFTRASLSSVLVPLIFNSNLVRPISCSSVSCSPASAKPQTPLFLRSPTFSATLSDLKKWQDWAKTLASSVGSSFLDSDNGPDATLLQREFNWLIEDALEHPKTIGITDNDKKNMVVTLRADLEDLYELWKQRIEERRPFQYIVGCEHWRDLVLSVQEGVLIPRPETELIVDLVGDVIKDNEGLREGLWADLGTGSGALAIGIGRILGSSGRVIATDLSPVAVAVASFNVQRYNLQDKIKIKQGSWFEPLKDVKGELMGLVSNPPYIPSEHISGLQAEVAKYEPRLALDGGSNGVGSLLHLCNGAVSMLKPGGFFAFETNGENQCKFLVDYMETETEGCFRDAKIISDFAGIQRFVTGFRAQ</sequence>
<name>A0ABC8SS98_9AQUA</name>
<dbReference type="Gene3D" id="3.40.50.150">
    <property type="entry name" value="Vaccinia Virus protein VP39"/>
    <property type="match status" value="1"/>
</dbReference>
<dbReference type="SUPFAM" id="SSF53335">
    <property type="entry name" value="S-adenosyl-L-methionine-dependent methyltransferases"/>
    <property type="match status" value="1"/>
</dbReference>
<keyword evidence="3" id="KW-0949">S-adenosyl-L-methionine</keyword>
<reference evidence="4 5" key="1">
    <citation type="submission" date="2024-02" db="EMBL/GenBank/DDBJ databases">
        <authorList>
            <person name="Vignale AGUSTIN F."/>
            <person name="Sosa J E."/>
            <person name="Modenutti C."/>
        </authorList>
    </citation>
    <scope>NUCLEOTIDE SEQUENCE [LARGE SCALE GENOMIC DNA]</scope>
</reference>
<dbReference type="InterPro" id="IPR004556">
    <property type="entry name" value="HemK-like"/>
</dbReference>
<dbReference type="EMBL" id="CAUOFW020003059">
    <property type="protein sequence ID" value="CAK9157798.1"/>
    <property type="molecule type" value="Genomic_DNA"/>
</dbReference>
<evidence type="ECO:0000256" key="1">
    <source>
        <dbReference type="ARBA" id="ARBA00022603"/>
    </source>
</evidence>
<gene>
    <name evidence="4" type="ORF">ILEXP_LOCUS26366</name>
</gene>
<dbReference type="InterPro" id="IPR002052">
    <property type="entry name" value="DNA_methylase_N6_adenine_CS"/>
</dbReference>
<dbReference type="PROSITE" id="PS00092">
    <property type="entry name" value="N6_MTASE"/>
    <property type="match status" value="1"/>
</dbReference>
<dbReference type="GO" id="GO:0032259">
    <property type="term" value="P:methylation"/>
    <property type="evidence" value="ECO:0007669"/>
    <property type="project" value="UniProtKB-KW"/>
</dbReference>
<accession>A0ABC8SS98</accession>
<dbReference type="Pfam" id="PF06325">
    <property type="entry name" value="PrmA"/>
    <property type="match status" value="1"/>
</dbReference>
<organism evidence="4 5">
    <name type="scientific">Ilex paraguariensis</name>
    <name type="common">yerba mate</name>
    <dbReference type="NCBI Taxonomy" id="185542"/>
    <lineage>
        <taxon>Eukaryota</taxon>
        <taxon>Viridiplantae</taxon>
        <taxon>Streptophyta</taxon>
        <taxon>Embryophyta</taxon>
        <taxon>Tracheophyta</taxon>
        <taxon>Spermatophyta</taxon>
        <taxon>Magnoliopsida</taxon>
        <taxon>eudicotyledons</taxon>
        <taxon>Gunneridae</taxon>
        <taxon>Pentapetalae</taxon>
        <taxon>asterids</taxon>
        <taxon>campanulids</taxon>
        <taxon>Aquifoliales</taxon>
        <taxon>Aquifoliaceae</taxon>
        <taxon>Ilex</taxon>
    </lineage>
</organism>
<dbReference type="InterPro" id="IPR052663">
    <property type="entry name" value="RF_glutamine_MTase_cyano"/>
</dbReference>
<dbReference type="InterPro" id="IPR029063">
    <property type="entry name" value="SAM-dependent_MTases_sf"/>
</dbReference>
<dbReference type="Proteomes" id="UP001642360">
    <property type="component" value="Unassembled WGS sequence"/>
</dbReference>
<evidence type="ECO:0000256" key="3">
    <source>
        <dbReference type="ARBA" id="ARBA00022691"/>
    </source>
</evidence>
<dbReference type="PANTHER" id="PTHR47441">
    <property type="match status" value="1"/>
</dbReference>
<proteinExistence type="predicted"/>
<evidence type="ECO:0000313" key="5">
    <source>
        <dbReference type="Proteomes" id="UP001642360"/>
    </source>
</evidence>
<dbReference type="CDD" id="cd02440">
    <property type="entry name" value="AdoMet_MTases"/>
    <property type="match status" value="1"/>
</dbReference>
<evidence type="ECO:0000256" key="2">
    <source>
        <dbReference type="ARBA" id="ARBA00022679"/>
    </source>
</evidence>
<dbReference type="PANTHER" id="PTHR47441:SF3">
    <property type="entry name" value="RELEASE FACTOR GLUTAMINE METHYLTRANSFERASE"/>
    <property type="match status" value="1"/>
</dbReference>
<keyword evidence="5" id="KW-1185">Reference proteome</keyword>
<comment type="caution">
    <text evidence="4">The sequence shown here is derived from an EMBL/GenBank/DDBJ whole genome shotgun (WGS) entry which is preliminary data.</text>
</comment>
<evidence type="ECO:0000313" key="4">
    <source>
        <dbReference type="EMBL" id="CAK9157798.1"/>
    </source>
</evidence>
<keyword evidence="1" id="KW-0489">Methyltransferase</keyword>
<keyword evidence="2" id="KW-0808">Transferase</keyword>
<dbReference type="AlphaFoldDB" id="A0ABC8SS98"/>
<protein>
    <submittedName>
        <fullName evidence="4">Uncharacterized protein</fullName>
    </submittedName>
</protein>
<dbReference type="GO" id="GO:0008168">
    <property type="term" value="F:methyltransferase activity"/>
    <property type="evidence" value="ECO:0007669"/>
    <property type="project" value="UniProtKB-KW"/>
</dbReference>